<dbReference type="AlphaFoldDB" id="A8I3K4"/>
<dbReference type="PANTHER" id="PTHR42771:SF2">
    <property type="entry name" value="IRON(3+)-HYDROXAMATE IMPORT ATP-BINDING PROTEIN FHUC"/>
    <property type="match status" value="1"/>
</dbReference>
<dbReference type="PROSITE" id="PS50893">
    <property type="entry name" value="ABC_TRANSPORTER_2"/>
    <property type="match status" value="1"/>
</dbReference>
<dbReference type="CDD" id="cd03214">
    <property type="entry name" value="ABC_Iron-Siderophores_B12_Hemin"/>
    <property type="match status" value="1"/>
</dbReference>
<evidence type="ECO:0000256" key="6">
    <source>
        <dbReference type="ARBA" id="ARBA00022741"/>
    </source>
</evidence>
<feature type="domain" description="ABC transporter" evidence="11">
    <location>
        <begin position="6"/>
        <end position="245"/>
    </location>
</feature>
<evidence type="ECO:0000256" key="9">
    <source>
        <dbReference type="ARBA" id="ARBA00023065"/>
    </source>
</evidence>
<dbReference type="FunFam" id="3.40.50.300:FF:000134">
    <property type="entry name" value="Iron-enterobactin ABC transporter ATP-binding protein"/>
    <property type="match status" value="1"/>
</dbReference>
<evidence type="ECO:0000256" key="10">
    <source>
        <dbReference type="ARBA" id="ARBA00023136"/>
    </source>
</evidence>
<proteinExistence type="inferred from homology"/>
<reference evidence="12 13" key="6">
    <citation type="journal article" date="2011" name="Appl. Environ. Microbiol.">
        <title>Involvement of the azorhizobial chromosome partition gene (parA) in the onset of bacteroid differentiation during Sesbania rostrata stem nodule development.</title>
        <authorList>
            <person name="Liu CT."/>
            <person name="Lee KB."/>
            <person name="Wang YS."/>
            <person name="Peng MH."/>
            <person name="Lee KT."/>
            <person name="Suzuki S."/>
            <person name="Suzuki T."/>
            <person name="Oyaizu H."/>
        </authorList>
    </citation>
    <scope>NUCLEOTIDE SEQUENCE [LARGE SCALE GENOMIC DNA]</scope>
    <source>
        <strain evidence="13">ATCC 43989 / DSM 5975 / JCM 20966 / LMG 6465 / NBRC 14845 / NCIMB 13405 / ORS 571</strain>
    </source>
</reference>
<keyword evidence="6" id="KW-0547">Nucleotide-binding</keyword>
<reference evidence="12 13" key="4">
    <citation type="journal article" date="2009" name="Appl. Environ. Microbiol.">
        <title>Comparative genome-wide transcriptional profiling of Azorhizobium caulinodans ORS571 grown under free-living and symbiotic conditions.</title>
        <authorList>
            <person name="Tsukada S."/>
            <person name="Aono T."/>
            <person name="Akiba N."/>
            <person name="Lee KB."/>
            <person name="Liu CT."/>
            <person name="Toyazaki H."/>
            <person name="Oyaizu H."/>
        </authorList>
    </citation>
    <scope>NUCLEOTIDE SEQUENCE [LARGE SCALE GENOMIC DNA]</scope>
    <source>
        <strain evidence="13">ATCC 43989 / DSM 5975 / JCM 20966 / LMG 6465 / NBRC 14845 / NCIMB 13405 / ORS 571</strain>
    </source>
</reference>
<dbReference type="InterPro" id="IPR017871">
    <property type="entry name" value="ABC_transporter-like_CS"/>
</dbReference>
<keyword evidence="8" id="KW-0408">Iron</keyword>
<dbReference type="EMBL" id="AP009384">
    <property type="protein sequence ID" value="BAF87623.1"/>
    <property type="molecule type" value="Genomic_DNA"/>
</dbReference>
<dbReference type="STRING" id="438753.AZC_1625"/>
<evidence type="ECO:0000259" key="11">
    <source>
        <dbReference type="PROSITE" id="PS50893"/>
    </source>
</evidence>
<reference evidence="12 13" key="5">
    <citation type="journal article" date="2010" name="Appl. Environ. Microbiol.">
        <title>phrR-like gene praR of Azorhizobium caulinodans ORS571 is essential for symbiosis with Sesbania rostrata and is involved in expression of reb genes.</title>
        <authorList>
            <person name="Akiba N."/>
            <person name="Aono T."/>
            <person name="Toyazaki H."/>
            <person name="Sato S."/>
            <person name="Oyaizu H."/>
        </authorList>
    </citation>
    <scope>NUCLEOTIDE SEQUENCE [LARGE SCALE GENOMIC DNA]</scope>
    <source>
        <strain evidence="13">ATCC 43989 / DSM 5975 / JCM 20966 / LMG 6465 / NBRC 14845 / NCIMB 13405 / ORS 571</strain>
    </source>
</reference>
<keyword evidence="13" id="KW-1185">Reference proteome</keyword>
<dbReference type="GO" id="GO:0016887">
    <property type="term" value="F:ATP hydrolysis activity"/>
    <property type="evidence" value="ECO:0007669"/>
    <property type="project" value="InterPro"/>
</dbReference>
<dbReference type="eggNOG" id="COG1120">
    <property type="taxonomic scope" value="Bacteria"/>
</dbReference>
<keyword evidence="10" id="KW-0472">Membrane</keyword>
<dbReference type="PANTHER" id="PTHR42771">
    <property type="entry name" value="IRON(3+)-HYDROXAMATE IMPORT ATP-BINDING PROTEIN FHUC"/>
    <property type="match status" value="1"/>
</dbReference>
<evidence type="ECO:0000313" key="13">
    <source>
        <dbReference type="Proteomes" id="UP000000270"/>
    </source>
</evidence>
<evidence type="ECO:0000256" key="3">
    <source>
        <dbReference type="ARBA" id="ARBA00022448"/>
    </source>
</evidence>
<reference evidence="12 13" key="1">
    <citation type="journal article" date="2007" name="Appl. Environ. Microbiol.">
        <title>Rhizobial factors required for stem nodule maturation and maintenance in Sesbania rostrata-Azorhizobium caulinodans ORS571 symbiosis.</title>
        <authorList>
            <person name="Suzuki S."/>
            <person name="Aono T."/>
            <person name="Lee KB."/>
            <person name="Suzuki T."/>
            <person name="Liu CT."/>
            <person name="Miwa H."/>
            <person name="Wakao S."/>
            <person name="Iki T."/>
            <person name="Oyaizu H."/>
        </authorList>
    </citation>
    <scope>NUCLEOTIDE SEQUENCE [LARGE SCALE GENOMIC DNA]</scope>
    <source>
        <strain evidence="13">ATCC 43989 / DSM 5975 / JCM 20966 / LMG 6465 / NBRC 14845 / NCIMB 13405 / ORS 571</strain>
    </source>
</reference>
<evidence type="ECO:0000256" key="5">
    <source>
        <dbReference type="ARBA" id="ARBA00022496"/>
    </source>
</evidence>
<dbReference type="Proteomes" id="UP000000270">
    <property type="component" value="Chromosome"/>
</dbReference>
<evidence type="ECO:0000256" key="8">
    <source>
        <dbReference type="ARBA" id="ARBA00023004"/>
    </source>
</evidence>
<reference evidence="13" key="2">
    <citation type="submission" date="2007-04" db="EMBL/GenBank/DDBJ databases">
        <title>Complete genome sequence of the nitrogen-fixing bacterium Azorhizobium caulinodans ORS571.</title>
        <authorList>
            <person name="Lee K.B."/>
            <person name="Backer P.D."/>
            <person name="Aono T."/>
            <person name="Liu C.T."/>
            <person name="Suzuki S."/>
            <person name="Suzuki T."/>
            <person name="Kaneko T."/>
            <person name="Yamada M."/>
            <person name="Tabata S."/>
            <person name="Kupfer D.M."/>
            <person name="Najar F.Z."/>
            <person name="Wiley G.B."/>
            <person name="Roe B."/>
            <person name="Binnewies T."/>
            <person name="Ussery D."/>
            <person name="Vereecke D."/>
            <person name="Gevers D."/>
            <person name="Holsters M."/>
            <person name="Oyaizu H."/>
        </authorList>
    </citation>
    <scope>NUCLEOTIDE SEQUENCE [LARGE SCALE GENOMIC DNA]</scope>
    <source>
        <strain evidence="13">ATCC 43989 / DSM 5975 / JCM 20966 / LMG 6465 / NBRC 14845 / NCIMB 13405 / ORS 571</strain>
    </source>
</reference>
<dbReference type="PROSITE" id="PS00211">
    <property type="entry name" value="ABC_TRANSPORTER_1"/>
    <property type="match status" value="1"/>
</dbReference>
<organism evidence="12 13">
    <name type="scientific">Azorhizobium caulinodans (strain ATCC 43989 / DSM 5975 / JCM 20966 / LMG 6465 / NBRC 14845 / NCIMB 13405 / ORS 571)</name>
    <dbReference type="NCBI Taxonomy" id="438753"/>
    <lineage>
        <taxon>Bacteria</taxon>
        <taxon>Pseudomonadati</taxon>
        <taxon>Pseudomonadota</taxon>
        <taxon>Alphaproteobacteria</taxon>
        <taxon>Hyphomicrobiales</taxon>
        <taxon>Xanthobacteraceae</taxon>
        <taxon>Azorhizobium</taxon>
    </lineage>
</organism>
<evidence type="ECO:0000256" key="4">
    <source>
        <dbReference type="ARBA" id="ARBA00022475"/>
    </source>
</evidence>
<dbReference type="HOGENOM" id="CLU_000604_1_11_5"/>
<evidence type="ECO:0000256" key="7">
    <source>
        <dbReference type="ARBA" id="ARBA00022840"/>
    </source>
</evidence>
<gene>
    <name evidence="12" type="ordered locus">AZC_1625</name>
</gene>
<dbReference type="SMART" id="SM00382">
    <property type="entry name" value="AAA"/>
    <property type="match status" value="1"/>
</dbReference>
<dbReference type="InterPro" id="IPR027417">
    <property type="entry name" value="P-loop_NTPase"/>
</dbReference>
<keyword evidence="4" id="KW-1003">Cell membrane</keyword>
<dbReference type="GO" id="GO:0006826">
    <property type="term" value="P:iron ion transport"/>
    <property type="evidence" value="ECO:0007669"/>
    <property type="project" value="UniProtKB-KW"/>
</dbReference>
<keyword evidence="5" id="KW-0410">Iron transport</keyword>
<dbReference type="GO" id="GO:0005524">
    <property type="term" value="F:ATP binding"/>
    <property type="evidence" value="ECO:0007669"/>
    <property type="project" value="UniProtKB-KW"/>
</dbReference>
<dbReference type="Gene3D" id="3.40.50.300">
    <property type="entry name" value="P-loop containing nucleotide triphosphate hydrolases"/>
    <property type="match status" value="1"/>
</dbReference>
<sequence length="262" mass="28161">MSTPLWQLSEVSFAVPGREILAPLSLSLAPGRVYGLIGPNGSGKSTLLKLLARQQAPSGGTIRFENRPLADWRARDFARAVAYMPQFTPPTDGMSVRELVALGRFPWHGTLGRFTAADRAKVESAIARTDLAALADRSVDSLSGGERQRAWVALMLAQEPRCLLLDEPTSALDIAHQSEVLALVRRLCRSPEGEAMTVVVVLHDINLAVRTCDELIALRGGRILAQGAAADLVTPDLLGALYGLPMGVIPHPVRGEPMGYVL</sequence>
<dbReference type="InterPro" id="IPR003439">
    <property type="entry name" value="ABC_transporter-like_ATP-bd"/>
</dbReference>
<evidence type="ECO:0000313" key="12">
    <source>
        <dbReference type="EMBL" id="BAF87623.1"/>
    </source>
</evidence>
<keyword evidence="7" id="KW-0067">ATP-binding</keyword>
<reference evidence="12 13" key="3">
    <citation type="journal article" date="2008" name="BMC Genomics">
        <title>The genome of the versatile nitrogen fixer Azorhizobium caulinodans ORS571.</title>
        <authorList>
            <person name="Lee KB."/>
            <person name="Backer P.D."/>
            <person name="Aono T."/>
            <person name="Liu CT."/>
            <person name="Suzuki S."/>
            <person name="Suzuki T."/>
            <person name="Kaneko T."/>
            <person name="Yamada M."/>
            <person name="Tabata S."/>
            <person name="Kupfer D.M."/>
            <person name="Najar F.Z."/>
            <person name="Wiley G.B."/>
            <person name="Roe B."/>
            <person name="Binnewies T.T."/>
            <person name="Ussery D.W."/>
            <person name="D'Haeze W."/>
            <person name="Herder J.D."/>
            <person name="Gevers D."/>
            <person name="Vereecke D."/>
            <person name="Holsters M."/>
            <person name="Oyaizu H."/>
        </authorList>
    </citation>
    <scope>NUCLEOTIDE SEQUENCE [LARGE SCALE GENOMIC DNA]</scope>
    <source>
        <strain evidence="13">ATCC 43989 / DSM 5975 / JCM 20966 / LMG 6465 / NBRC 14845 / NCIMB 13405 / ORS 571</strain>
    </source>
</reference>
<dbReference type="SUPFAM" id="SSF52540">
    <property type="entry name" value="P-loop containing nucleoside triphosphate hydrolases"/>
    <property type="match status" value="1"/>
</dbReference>
<protein>
    <submittedName>
        <fullName evidence="12">Ferrichrome-iron transporter</fullName>
    </submittedName>
</protein>
<comment type="subcellular location">
    <subcellularLocation>
        <location evidence="1">Cell membrane</location>
        <topology evidence="1">Peripheral membrane protein</topology>
    </subcellularLocation>
</comment>
<accession>A8I3K4</accession>
<evidence type="ECO:0000256" key="1">
    <source>
        <dbReference type="ARBA" id="ARBA00004202"/>
    </source>
</evidence>
<evidence type="ECO:0000256" key="2">
    <source>
        <dbReference type="ARBA" id="ARBA00005417"/>
    </source>
</evidence>
<keyword evidence="3" id="KW-0813">Transport</keyword>
<dbReference type="InterPro" id="IPR051535">
    <property type="entry name" value="Siderophore_ABC-ATPase"/>
</dbReference>
<dbReference type="InterPro" id="IPR003593">
    <property type="entry name" value="AAA+_ATPase"/>
</dbReference>
<dbReference type="KEGG" id="azc:AZC_1625"/>
<dbReference type="Pfam" id="PF00005">
    <property type="entry name" value="ABC_tran"/>
    <property type="match status" value="1"/>
</dbReference>
<dbReference type="RefSeq" id="WP_012170153.1">
    <property type="nucleotide sequence ID" value="NC_009937.1"/>
</dbReference>
<keyword evidence="9" id="KW-0406">Ion transport</keyword>
<comment type="similarity">
    <text evidence="2">Belongs to the ABC transporter superfamily.</text>
</comment>
<name>A8I3K4_AZOC5</name>
<dbReference type="GO" id="GO:0005886">
    <property type="term" value="C:plasma membrane"/>
    <property type="evidence" value="ECO:0007669"/>
    <property type="project" value="UniProtKB-SubCell"/>
</dbReference>